<dbReference type="Gene3D" id="2.40.170.20">
    <property type="entry name" value="TonB-dependent receptor, beta-barrel domain"/>
    <property type="match status" value="1"/>
</dbReference>
<dbReference type="Pfam" id="PF13715">
    <property type="entry name" value="CarbopepD_reg_2"/>
    <property type="match status" value="1"/>
</dbReference>
<dbReference type="InterPro" id="IPR023996">
    <property type="entry name" value="TonB-dep_OMP_SusC/RagA"/>
</dbReference>
<dbReference type="InterPro" id="IPR011662">
    <property type="entry name" value="Secretin/TonB_short_N"/>
</dbReference>
<keyword evidence="8" id="KW-0798">TonB box</keyword>
<dbReference type="RefSeq" id="WP_162850144.1">
    <property type="nucleotide sequence ID" value="NZ_SNYV01000016.1"/>
</dbReference>
<evidence type="ECO:0000256" key="13">
    <source>
        <dbReference type="SAM" id="SignalP"/>
    </source>
</evidence>
<evidence type="ECO:0000256" key="11">
    <source>
        <dbReference type="ARBA" id="ARBA00023237"/>
    </source>
</evidence>
<keyword evidence="16" id="KW-1185">Reference proteome</keyword>
<reference evidence="15 16" key="1">
    <citation type="submission" date="2019-03" db="EMBL/GenBank/DDBJ databases">
        <title>Genomic Encyclopedia of Archaeal and Bacterial Type Strains, Phase II (KMG-II): from individual species to whole genera.</title>
        <authorList>
            <person name="Goeker M."/>
        </authorList>
    </citation>
    <scope>NUCLEOTIDE SEQUENCE [LARGE SCALE GENOMIC DNA]</scope>
    <source>
        <strain evidence="15 16">DSM 28353</strain>
    </source>
</reference>
<dbReference type="InterPro" id="IPR023997">
    <property type="entry name" value="TonB-dep_OMP_SusC/RagA_CS"/>
</dbReference>
<evidence type="ECO:0000259" key="14">
    <source>
        <dbReference type="SMART" id="SM00965"/>
    </source>
</evidence>
<keyword evidence="11 12" id="KW-0998">Cell outer membrane</keyword>
<dbReference type="AlphaFoldDB" id="A0A4R6W992"/>
<dbReference type="GO" id="GO:0015344">
    <property type="term" value="F:siderophore uptake transmembrane transporter activity"/>
    <property type="evidence" value="ECO:0007669"/>
    <property type="project" value="TreeGrafter"/>
</dbReference>
<dbReference type="NCBIfam" id="TIGR04057">
    <property type="entry name" value="SusC_RagA_signa"/>
    <property type="match status" value="1"/>
</dbReference>
<keyword evidence="9 12" id="KW-0472">Membrane</keyword>
<evidence type="ECO:0000256" key="5">
    <source>
        <dbReference type="ARBA" id="ARBA00022692"/>
    </source>
</evidence>
<dbReference type="InterPro" id="IPR000531">
    <property type="entry name" value="Beta-barrel_TonB"/>
</dbReference>
<comment type="similarity">
    <text evidence="12">Belongs to the TonB-dependent receptor family.</text>
</comment>
<dbReference type="GO" id="GO:0009279">
    <property type="term" value="C:cell outer membrane"/>
    <property type="evidence" value="ECO:0007669"/>
    <property type="project" value="UniProtKB-SubCell"/>
</dbReference>
<evidence type="ECO:0000256" key="9">
    <source>
        <dbReference type="ARBA" id="ARBA00023136"/>
    </source>
</evidence>
<organism evidence="15 16">
    <name type="scientific">Sphingobacterium yanglingense</name>
    <dbReference type="NCBI Taxonomy" id="1437280"/>
    <lineage>
        <taxon>Bacteria</taxon>
        <taxon>Pseudomonadati</taxon>
        <taxon>Bacteroidota</taxon>
        <taxon>Sphingobacteriia</taxon>
        <taxon>Sphingobacteriales</taxon>
        <taxon>Sphingobacteriaceae</taxon>
        <taxon>Sphingobacterium</taxon>
    </lineage>
</organism>
<evidence type="ECO:0000256" key="2">
    <source>
        <dbReference type="ARBA" id="ARBA00022448"/>
    </source>
</evidence>
<dbReference type="Proteomes" id="UP000295292">
    <property type="component" value="Unassembled WGS sequence"/>
</dbReference>
<dbReference type="PANTHER" id="PTHR30069">
    <property type="entry name" value="TONB-DEPENDENT OUTER MEMBRANE RECEPTOR"/>
    <property type="match status" value="1"/>
</dbReference>
<dbReference type="PANTHER" id="PTHR30069:SF29">
    <property type="entry name" value="HEMOGLOBIN AND HEMOGLOBIN-HAPTOGLOBIN-BINDING PROTEIN 1-RELATED"/>
    <property type="match status" value="1"/>
</dbReference>
<dbReference type="Gene3D" id="2.60.40.1120">
    <property type="entry name" value="Carboxypeptidase-like, regulatory domain"/>
    <property type="match status" value="1"/>
</dbReference>
<accession>A0A4R6W992</accession>
<comment type="subcellular location">
    <subcellularLocation>
        <location evidence="1 12">Cell outer membrane</location>
        <topology evidence="1 12">Multi-pass membrane protein</topology>
    </subcellularLocation>
</comment>
<feature type="domain" description="Secretin/TonB short N-terminal" evidence="14">
    <location>
        <begin position="46"/>
        <end position="97"/>
    </location>
</feature>
<evidence type="ECO:0000313" key="16">
    <source>
        <dbReference type="Proteomes" id="UP000295292"/>
    </source>
</evidence>
<keyword evidence="2 12" id="KW-0813">Transport</keyword>
<dbReference type="Pfam" id="PF16344">
    <property type="entry name" value="FecR_C"/>
    <property type="match status" value="1"/>
</dbReference>
<evidence type="ECO:0000256" key="4">
    <source>
        <dbReference type="ARBA" id="ARBA00022496"/>
    </source>
</evidence>
<keyword evidence="4" id="KW-0406">Ion transport</keyword>
<dbReference type="Gene3D" id="3.55.50.30">
    <property type="match status" value="1"/>
</dbReference>
<dbReference type="NCBIfam" id="TIGR04056">
    <property type="entry name" value="OMP_RagA_SusC"/>
    <property type="match status" value="1"/>
</dbReference>
<dbReference type="InterPro" id="IPR032508">
    <property type="entry name" value="FecR_C"/>
</dbReference>
<evidence type="ECO:0000256" key="1">
    <source>
        <dbReference type="ARBA" id="ARBA00004571"/>
    </source>
</evidence>
<dbReference type="Pfam" id="PF00593">
    <property type="entry name" value="TonB_dep_Rec_b-barrel"/>
    <property type="match status" value="1"/>
</dbReference>
<keyword evidence="10" id="KW-0675">Receptor</keyword>
<dbReference type="SUPFAM" id="SSF49464">
    <property type="entry name" value="Carboxypeptidase regulatory domain-like"/>
    <property type="match status" value="1"/>
</dbReference>
<feature type="chain" id="PRO_5020809606" evidence="13">
    <location>
        <begin position="18"/>
        <end position="1077"/>
    </location>
</feature>
<dbReference type="InterPro" id="IPR039426">
    <property type="entry name" value="TonB-dep_rcpt-like"/>
</dbReference>
<evidence type="ECO:0000256" key="3">
    <source>
        <dbReference type="ARBA" id="ARBA00022452"/>
    </source>
</evidence>
<dbReference type="SMART" id="SM00965">
    <property type="entry name" value="STN"/>
    <property type="match status" value="1"/>
</dbReference>
<proteinExistence type="inferred from homology"/>
<evidence type="ECO:0000256" key="8">
    <source>
        <dbReference type="ARBA" id="ARBA00023077"/>
    </source>
</evidence>
<sequence>MKLAAFFIMMLFVHVNASTYGQKISLNFSNAPLQHVFNAIQKQSGVDFLYNSSLVDVKLRVSVNERNKDLASVLKSVLEVPKLDYEIDENIVLIKPKKYDSGSISGVIDEKRTLQTKEISGVVTDSEGKPLTGVTISVVGTSQGTASKNDGSYTIQVNGSQKKLSFSTVGYLTQEVEINGRAIINVVLEAGIGDLDEVVVVGYSTQRVRYLSSAIATLNEEKLKDITSNDLASMLQGKAPGVVISSASGDPTGKPSILIRGAGTITASTAPLTVVDGNIGGNYNVADVESVTILRDVAATGLYGSRAANGVILVNTKKGKPGKTEIELKNSFGFTNPTMGKFKLMNSQQLYDYQTKFYNRAPSVLDNDTDWWGLAFGNGHVNSHNLSASGGGEKVQFYTSGVFFRETGTLKSTGLTGYNFRNNINAKLSERLTAGVYINGSVGKYDYEHSNTIYDAYTNLPFDPAFDSTGSPVDGRFETVWYGRERENFLHSLQYNYNNGKDMSYSGDLILDYKLSNKVMLSTYNRAQHYNGKTARYFDRRTKQGGANEGELYNGTSSSERYLTSNRVRYTDNFDAHNLVVLGVAEAETTISDWSETSGKGLPPGRDVMSVATNVLLSPSGSKEQVSFRKYLMQADYNYDNKYFLVGSFVNEFSSKFGKNNSTANFYQFGASWNITNEDFLKGNSTLTYAKLRGSYGTVGNADGISNFAALGLYSITQEASYSGLPGAAPYQKGNPNLSWEKIKSANLGVDFTLWNRLQVSVDVYDKKASELLYRKPLAATTGYSYVWVNAGSVQNRGLEFNITSQNIVSDKFNWETNFNMSFNRNKVLELSDGASVFNQGARQPIAVGHDMDEFNLPIWVGVDPQNGDPLWERVEKNANGLSTITTTNVYSEAATSDSRQFTGKSAAPKFSGGMNNTLRYGDFTLSAFFNFVSGNYVYNDTRVYFDSDGLYEAFNSMVPRANWTRWVKEGDNATHPKAVVGGNKESSQTSSRFLEDGSYIRLRNVKLGYTIPQTALKRTGISKVHLFVSGDNLWTITNFSGPDPEVSLTQVEQASGRSSFKYPISKRFVFGLNLTF</sequence>
<dbReference type="PROSITE" id="PS52016">
    <property type="entry name" value="TONB_DEPENDENT_REC_3"/>
    <property type="match status" value="1"/>
</dbReference>
<name>A0A4R6W992_9SPHI</name>
<dbReference type="EMBL" id="SNYV01000016">
    <property type="protein sequence ID" value="TDQ75735.1"/>
    <property type="molecule type" value="Genomic_DNA"/>
</dbReference>
<keyword evidence="4" id="KW-0410">Iron transport</keyword>
<keyword evidence="5 12" id="KW-0812">Transmembrane</keyword>
<dbReference type="InterPro" id="IPR036942">
    <property type="entry name" value="Beta-barrel_TonB_sf"/>
</dbReference>
<feature type="signal peptide" evidence="13">
    <location>
        <begin position="1"/>
        <end position="17"/>
    </location>
</feature>
<dbReference type="GO" id="GO:0044718">
    <property type="term" value="P:siderophore transmembrane transport"/>
    <property type="evidence" value="ECO:0007669"/>
    <property type="project" value="TreeGrafter"/>
</dbReference>
<gene>
    <name evidence="15" type="ORF">CLV99_3429</name>
</gene>
<dbReference type="Gene3D" id="2.170.130.10">
    <property type="entry name" value="TonB-dependent receptor, plug domain"/>
    <property type="match status" value="1"/>
</dbReference>
<dbReference type="SUPFAM" id="SSF56935">
    <property type="entry name" value="Porins"/>
    <property type="match status" value="1"/>
</dbReference>
<evidence type="ECO:0000256" key="12">
    <source>
        <dbReference type="PROSITE-ProRule" id="PRU01360"/>
    </source>
</evidence>
<keyword evidence="7" id="KW-0408">Iron</keyword>
<evidence type="ECO:0000256" key="7">
    <source>
        <dbReference type="ARBA" id="ARBA00023004"/>
    </source>
</evidence>
<keyword evidence="6 13" id="KW-0732">Signal</keyword>
<dbReference type="InterPro" id="IPR008969">
    <property type="entry name" value="CarboxyPept-like_regulatory"/>
</dbReference>
<dbReference type="InterPro" id="IPR037066">
    <property type="entry name" value="Plug_dom_sf"/>
</dbReference>
<protein>
    <submittedName>
        <fullName evidence="15">TonB-linked SusC/RagA family outer membrane protein</fullName>
    </submittedName>
</protein>
<evidence type="ECO:0000256" key="6">
    <source>
        <dbReference type="ARBA" id="ARBA00022729"/>
    </source>
</evidence>
<keyword evidence="3 12" id="KW-1134">Transmembrane beta strand</keyword>
<evidence type="ECO:0000256" key="10">
    <source>
        <dbReference type="ARBA" id="ARBA00023170"/>
    </source>
</evidence>
<comment type="caution">
    <text evidence="15">The sequence shown here is derived from an EMBL/GenBank/DDBJ whole genome shotgun (WGS) entry which is preliminary data.</text>
</comment>
<evidence type="ECO:0000313" key="15">
    <source>
        <dbReference type="EMBL" id="TDQ75735.1"/>
    </source>
</evidence>